<dbReference type="InterPro" id="IPR035897">
    <property type="entry name" value="Toll_tir_struct_dom_sf"/>
</dbReference>
<dbReference type="SUPFAM" id="SSF52200">
    <property type="entry name" value="Toll/Interleukin receptor TIR domain"/>
    <property type="match status" value="1"/>
</dbReference>
<sequence>MVSYEYCLLVAVCVVVSDVMSNPRGKVYNLERTSTEQDTTHPSPTYEEAERASTEEKDSIDDDDDDDGDDNHYDDIPELFNGRSELPAATRKKLDSASAAEMYDNKQLSTDCECVKNFCDCSSRHLQEVPDDLPKSIESLDLSNNIIKSLPNCSFCSYTQLTFLNISRNRIIEIAIDTFRGLSKLETLSLENNNITLPQHLTDPKAIFRNTPSLNYLRIGKNKHLFKSHRAETLLGELENLKVLYMDGLKRNRLGPGFKNLTSLRRLTLEGFHQGFCSFYLLKNKTFENLSQLTYLNIGTCNIQLIEDGAFQPLQNLEYLDLSYNYHLGVHNATKSLASLRSSKIKTLKMNYINSYHSPAVDISIEIIQRLPLKLEHLEAMGNSFEVFDVGILQYAPENLSYVDLGINRFIYGGYLNDLYHLKNLQVLKLNGGYNVPFLPHNNVVTSYLDEETSSLNLADVLNVNKRKKNDTLYLRLPPKLKRTEMSTGGLKYILSGMQVDTESLESLKLSNNYFPALLGPVKGLEELQYLDVRHCSVSTLHRSFFQNLVGLKHLMLGDNKLGNFITRYRNHSDILYDLKNLVTLDLSFNGLTIIPGEIFDGLDKLEYLYIGSNSMWHFDVNINHMNKLKLINFSHSELSYLPPQVCRHIDDLCANATHNITVDLSSNPLRCDCNNLDFLMWMVRSRAFDPTFTNYLCKYPDESFKVIDDSYVETLTDLNRRCAKNYPVFLAVLAATLCMLGFVLAGIVYRYRWKIRYFYYAAYIKVNNSSVATRTDTFTYDVFISYSALDETFVLDVISKELSARGLRLHVHGRDFVAGDFIASNIVTAVKESRKTLVVLTRNLLASTWCNYELQMANVESVHTGRPVLVFLLKESIPNNELGRDLLYHIRNNTYILYTQDGEDEMQAKIFWDKLASDLKH</sequence>
<dbReference type="GO" id="GO:0007165">
    <property type="term" value="P:signal transduction"/>
    <property type="evidence" value="ECO:0007669"/>
    <property type="project" value="InterPro"/>
</dbReference>
<dbReference type="Proteomes" id="UP001497497">
    <property type="component" value="Unassembled WGS sequence"/>
</dbReference>
<evidence type="ECO:0000256" key="9">
    <source>
        <dbReference type="ARBA" id="ARBA00023170"/>
    </source>
</evidence>
<evidence type="ECO:0000256" key="6">
    <source>
        <dbReference type="ARBA" id="ARBA00022737"/>
    </source>
</evidence>
<feature type="region of interest" description="Disordered" evidence="11">
    <location>
        <begin position="30"/>
        <end position="79"/>
    </location>
</feature>
<feature type="compositionally biased region" description="Basic and acidic residues" evidence="11">
    <location>
        <begin position="48"/>
        <end position="57"/>
    </location>
</feature>
<dbReference type="Gene3D" id="3.40.50.10140">
    <property type="entry name" value="Toll/interleukin-1 receptor homology (TIR) domain"/>
    <property type="match status" value="1"/>
</dbReference>
<keyword evidence="9" id="KW-0675">Receptor</keyword>
<dbReference type="InterPro" id="IPR032675">
    <property type="entry name" value="LRR_dom_sf"/>
</dbReference>
<dbReference type="PROSITE" id="PS51450">
    <property type="entry name" value="LRR"/>
    <property type="match status" value="2"/>
</dbReference>
<dbReference type="InterPro" id="IPR000157">
    <property type="entry name" value="TIR_dom"/>
</dbReference>
<feature type="compositionally biased region" description="Acidic residues" evidence="11">
    <location>
        <begin position="58"/>
        <end position="69"/>
    </location>
</feature>
<evidence type="ECO:0000256" key="8">
    <source>
        <dbReference type="ARBA" id="ARBA00023136"/>
    </source>
</evidence>
<keyword evidence="8 12" id="KW-0472">Membrane</keyword>
<reference evidence="14 15" key="1">
    <citation type="submission" date="2024-04" db="EMBL/GenBank/DDBJ databases">
        <authorList>
            <consortium name="Genoscope - CEA"/>
            <person name="William W."/>
        </authorList>
    </citation>
    <scope>NUCLEOTIDE SEQUENCE [LARGE SCALE GENOMIC DNA]</scope>
</reference>
<dbReference type="SUPFAM" id="SSF52058">
    <property type="entry name" value="L domain-like"/>
    <property type="match status" value="1"/>
</dbReference>
<proteinExistence type="inferred from homology"/>
<evidence type="ECO:0000256" key="2">
    <source>
        <dbReference type="ARBA" id="ARBA00009634"/>
    </source>
</evidence>
<keyword evidence="5" id="KW-0732">Signal</keyword>
<gene>
    <name evidence="14" type="ORF">GSLYS_00015708001</name>
</gene>
<dbReference type="SMART" id="SM00369">
    <property type="entry name" value="LRR_TYP"/>
    <property type="match status" value="7"/>
</dbReference>
<feature type="domain" description="TIR" evidence="13">
    <location>
        <begin position="779"/>
        <end position="920"/>
    </location>
</feature>
<keyword evidence="15" id="KW-1185">Reference proteome</keyword>
<evidence type="ECO:0000256" key="4">
    <source>
        <dbReference type="ARBA" id="ARBA00022692"/>
    </source>
</evidence>
<dbReference type="InterPro" id="IPR001611">
    <property type="entry name" value="Leu-rich_rpt"/>
</dbReference>
<dbReference type="Gene3D" id="3.80.10.10">
    <property type="entry name" value="Ribonuclease Inhibitor"/>
    <property type="match status" value="4"/>
</dbReference>
<dbReference type="AlphaFoldDB" id="A0AAV2I804"/>
<keyword evidence="7 12" id="KW-1133">Transmembrane helix</keyword>
<protein>
    <recommendedName>
        <fullName evidence="13">TIR domain-containing protein</fullName>
    </recommendedName>
</protein>
<keyword evidence="4 12" id="KW-0812">Transmembrane</keyword>
<keyword evidence="6" id="KW-0677">Repeat</keyword>
<comment type="caution">
    <text evidence="14">The sequence shown here is derived from an EMBL/GenBank/DDBJ whole genome shotgun (WGS) entry which is preliminary data.</text>
</comment>
<dbReference type="PANTHER" id="PTHR24365">
    <property type="entry name" value="TOLL-LIKE RECEPTOR"/>
    <property type="match status" value="1"/>
</dbReference>
<evidence type="ECO:0000256" key="11">
    <source>
        <dbReference type="SAM" id="MobiDB-lite"/>
    </source>
</evidence>
<feature type="transmembrane region" description="Helical" evidence="12">
    <location>
        <begin position="727"/>
        <end position="750"/>
    </location>
</feature>
<keyword evidence="10" id="KW-0325">Glycoprotein</keyword>
<comment type="subcellular location">
    <subcellularLocation>
        <location evidence="1">Membrane</location>
        <topology evidence="1">Single-pass membrane protein</topology>
    </subcellularLocation>
</comment>
<dbReference type="GO" id="GO:0005886">
    <property type="term" value="C:plasma membrane"/>
    <property type="evidence" value="ECO:0007669"/>
    <property type="project" value="TreeGrafter"/>
</dbReference>
<dbReference type="PROSITE" id="PS50104">
    <property type="entry name" value="TIR"/>
    <property type="match status" value="1"/>
</dbReference>
<evidence type="ECO:0000256" key="5">
    <source>
        <dbReference type="ARBA" id="ARBA00022729"/>
    </source>
</evidence>
<evidence type="ECO:0000256" key="1">
    <source>
        <dbReference type="ARBA" id="ARBA00004167"/>
    </source>
</evidence>
<comment type="similarity">
    <text evidence="2">Belongs to the Toll-like receptor family.</text>
</comment>
<evidence type="ECO:0000313" key="15">
    <source>
        <dbReference type="Proteomes" id="UP001497497"/>
    </source>
</evidence>
<name>A0AAV2I804_LYMST</name>
<evidence type="ECO:0000256" key="3">
    <source>
        <dbReference type="ARBA" id="ARBA00022614"/>
    </source>
</evidence>
<dbReference type="SMART" id="SM00255">
    <property type="entry name" value="TIR"/>
    <property type="match status" value="1"/>
</dbReference>
<dbReference type="GO" id="GO:0038023">
    <property type="term" value="F:signaling receptor activity"/>
    <property type="evidence" value="ECO:0007669"/>
    <property type="project" value="TreeGrafter"/>
</dbReference>
<organism evidence="14 15">
    <name type="scientific">Lymnaea stagnalis</name>
    <name type="common">Great pond snail</name>
    <name type="synonym">Helix stagnalis</name>
    <dbReference type="NCBI Taxonomy" id="6523"/>
    <lineage>
        <taxon>Eukaryota</taxon>
        <taxon>Metazoa</taxon>
        <taxon>Spiralia</taxon>
        <taxon>Lophotrochozoa</taxon>
        <taxon>Mollusca</taxon>
        <taxon>Gastropoda</taxon>
        <taxon>Heterobranchia</taxon>
        <taxon>Euthyneura</taxon>
        <taxon>Panpulmonata</taxon>
        <taxon>Hygrophila</taxon>
        <taxon>Lymnaeoidea</taxon>
        <taxon>Lymnaeidae</taxon>
        <taxon>Lymnaea</taxon>
    </lineage>
</organism>
<dbReference type="Pfam" id="PF13855">
    <property type="entry name" value="LRR_8"/>
    <property type="match status" value="3"/>
</dbReference>
<dbReference type="PANTHER" id="PTHR24365:SF541">
    <property type="entry name" value="PROTEIN TOLL-RELATED"/>
    <property type="match status" value="1"/>
</dbReference>
<evidence type="ECO:0000259" key="13">
    <source>
        <dbReference type="PROSITE" id="PS50104"/>
    </source>
</evidence>
<accession>A0AAV2I804</accession>
<dbReference type="EMBL" id="CAXITT010000469">
    <property type="protein sequence ID" value="CAL1542102.1"/>
    <property type="molecule type" value="Genomic_DNA"/>
</dbReference>
<dbReference type="InterPro" id="IPR003591">
    <property type="entry name" value="Leu-rich_rpt_typical-subtyp"/>
</dbReference>
<dbReference type="Pfam" id="PF13676">
    <property type="entry name" value="TIR_2"/>
    <property type="match status" value="1"/>
</dbReference>
<evidence type="ECO:0000256" key="10">
    <source>
        <dbReference type="ARBA" id="ARBA00023180"/>
    </source>
</evidence>
<dbReference type="SMART" id="SM00365">
    <property type="entry name" value="LRR_SD22"/>
    <property type="match status" value="3"/>
</dbReference>
<dbReference type="SUPFAM" id="SSF52047">
    <property type="entry name" value="RNI-like"/>
    <property type="match status" value="1"/>
</dbReference>
<keyword evidence="3" id="KW-0433">Leucine-rich repeat</keyword>
<evidence type="ECO:0000256" key="12">
    <source>
        <dbReference type="SAM" id="Phobius"/>
    </source>
</evidence>
<evidence type="ECO:0000313" key="14">
    <source>
        <dbReference type="EMBL" id="CAL1542102.1"/>
    </source>
</evidence>
<evidence type="ECO:0000256" key="7">
    <source>
        <dbReference type="ARBA" id="ARBA00022989"/>
    </source>
</evidence>